<dbReference type="EMBL" id="KN832014">
    <property type="protein sequence ID" value="KIN98595.1"/>
    <property type="molecule type" value="Genomic_DNA"/>
</dbReference>
<reference evidence="2" key="2">
    <citation type="submission" date="2015-01" db="EMBL/GenBank/DDBJ databases">
        <title>Evolutionary Origins and Diversification of the Mycorrhizal Mutualists.</title>
        <authorList>
            <consortium name="DOE Joint Genome Institute"/>
            <consortium name="Mycorrhizal Genomics Consortium"/>
            <person name="Kohler A."/>
            <person name="Kuo A."/>
            <person name="Nagy L.G."/>
            <person name="Floudas D."/>
            <person name="Copeland A."/>
            <person name="Barry K.W."/>
            <person name="Cichocki N."/>
            <person name="Veneault-Fourrey C."/>
            <person name="LaButti K."/>
            <person name="Lindquist E.A."/>
            <person name="Lipzen A."/>
            <person name="Lundell T."/>
            <person name="Morin E."/>
            <person name="Murat C."/>
            <person name="Riley R."/>
            <person name="Ohm R."/>
            <person name="Sun H."/>
            <person name="Tunlid A."/>
            <person name="Henrissat B."/>
            <person name="Grigoriev I.V."/>
            <person name="Hibbett D.S."/>
            <person name="Martin F."/>
        </authorList>
    </citation>
    <scope>NUCLEOTIDE SEQUENCE [LARGE SCALE GENOMIC DNA]</scope>
    <source>
        <strain evidence="2">Marx 270</strain>
    </source>
</reference>
<organism evidence="1 2">
    <name type="scientific">Pisolithus tinctorius Marx 270</name>
    <dbReference type="NCBI Taxonomy" id="870435"/>
    <lineage>
        <taxon>Eukaryota</taxon>
        <taxon>Fungi</taxon>
        <taxon>Dikarya</taxon>
        <taxon>Basidiomycota</taxon>
        <taxon>Agaricomycotina</taxon>
        <taxon>Agaricomycetes</taxon>
        <taxon>Agaricomycetidae</taxon>
        <taxon>Boletales</taxon>
        <taxon>Sclerodermatineae</taxon>
        <taxon>Pisolithaceae</taxon>
        <taxon>Pisolithus</taxon>
    </lineage>
</organism>
<reference evidence="1 2" key="1">
    <citation type="submission" date="2014-04" db="EMBL/GenBank/DDBJ databases">
        <authorList>
            <consortium name="DOE Joint Genome Institute"/>
            <person name="Kuo A."/>
            <person name="Kohler A."/>
            <person name="Costa M.D."/>
            <person name="Nagy L.G."/>
            <person name="Floudas D."/>
            <person name="Copeland A."/>
            <person name="Barry K.W."/>
            <person name="Cichocki N."/>
            <person name="Veneault-Fourrey C."/>
            <person name="LaButti K."/>
            <person name="Lindquist E.A."/>
            <person name="Lipzen A."/>
            <person name="Lundell T."/>
            <person name="Morin E."/>
            <person name="Murat C."/>
            <person name="Sun H."/>
            <person name="Tunlid A."/>
            <person name="Henrissat B."/>
            <person name="Grigoriev I.V."/>
            <person name="Hibbett D.S."/>
            <person name="Martin F."/>
            <person name="Nordberg H.P."/>
            <person name="Cantor M.N."/>
            <person name="Hua S.X."/>
        </authorList>
    </citation>
    <scope>NUCLEOTIDE SEQUENCE [LARGE SCALE GENOMIC DNA]</scope>
    <source>
        <strain evidence="1 2">Marx 270</strain>
    </source>
</reference>
<accession>A0A0C3NSW4</accession>
<gene>
    <name evidence="1" type="ORF">M404DRAFT_1005288</name>
</gene>
<evidence type="ECO:0000313" key="1">
    <source>
        <dbReference type="EMBL" id="KIN98595.1"/>
    </source>
</evidence>
<keyword evidence="2" id="KW-1185">Reference proteome</keyword>
<name>A0A0C3NSW4_PISTI</name>
<evidence type="ECO:0000313" key="2">
    <source>
        <dbReference type="Proteomes" id="UP000054217"/>
    </source>
</evidence>
<proteinExistence type="predicted"/>
<dbReference type="Proteomes" id="UP000054217">
    <property type="component" value="Unassembled WGS sequence"/>
</dbReference>
<sequence length="80" mass="9376">MTGNLLQPDSAKSWGRNSAHLRPMCTPILRQSIARDQHQREKLITANPNHDIYRPMTTYLRLISLLLPSHPYTKRLKEKR</sequence>
<dbReference type="InParanoid" id="A0A0C3NSW4"/>
<dbReference type="AlphaFoldDB" id="A0A0C3NSW4"/>
<dbReference type="HOGENOM" id="CLU_2590732_0_0_1"/>
<protein>
    <submittedName>
        <fullName evidence="1">Uncharacterized protein</fullName>
    </submittedName>
</protein>